<dbReference type="PIRSF" id="PIRSF005647">
    <property type="entry name" value="CooC"/>
    <property type="match status" value="1"/>
</dbReference>
<evidence type="ECO:0000256" key="2">
    <source>
        <dbReference type="ARBA" id="ARBA00022840"/>
    </source>
</evidence>
<dbReference type="EMBL" id="FUXM01000021">
    <property type="protein sequence ID" value="SKA06260.1"/>
    <property type="molecule type" value="Genomic_DNA"/>
</dbReference>
<dbReference type="InterPro" id="IPR002586">
    <property type="entry name" value="CobQ/CobB/MinD/ParA_Nub-bd_dom"/>
</dbReference>
<dbReference type="PANTHER" id="PTHR43384:SF6">
    <property type="entry name" value="SEPTUM SITE-DETERMINING PROTEIN MIND HOMOLOG, CHLOROPLASTIC"/>
    <property type="match status" value="1"/>
</dbReference>
<dbReference type="GO" id="GO:0005524">
    <property type="term" value="F:ATP binding"/>
    <property type="evidence" value="ECO:0007669"/>
    <property type="project" value="UniProtKB-KW"/>
</dbReference>
<dbReference type="SUPFAM" id="SSF52540">
    <property type="entry name" value="P-loop containing nucleoside triphosphate hydrolases"/>
    <property type="match status" value="1"/>
</dbReference>
<keyword evidence="5" id="KW-1185">Reference proteome</keyword>
<name>A0A1T4QR99_9FIRM</name>
<dbReference type="OrthoDB" id="7346657at2"/>
<dbReference type="InterPro" id="IPR027417">
    <property type="entry name" value="P-loop_NTPase"/>
</dbReference>
<keyword evidence="2" id="KW-0067">ATP-binding</keyword>
<protein>
    <submittedName>
        <fullName evidence="4">CO dehydrogenase maturation factor</fullName>
    </submittedName>
</protein>
<proteinExistence type="predicted"/>
<keyword evidence="1" id="KW-0547">Nucleotide-binding</keyword>
<dbReference type="GO" id="GO:0016887">
    <property type="term" value="F:ATP hydrolysis activity"/>
    <property type="evidence" value="ECO:0007669"/>
    <property type="project" value="TreeGrafter"/>
</dbReference>
<dbReference type="Gene3D" id="3.40.50.300">
    <property type="entry name" value="P-loop containing nucleotide triphosphate hydrolases"/>
    <property type="match status" value="1"/>
</dbReference>
<sequence length="258" mass="28176">MKLAISGKGGVGKTTIASTLVRIFAEDHPRVFAIDADPDACLAQGVGIERQVAQEHRPVIELKEIIDAKNAGGGAFFTLNPDVDEILEEYCLKKDNINFLRMGGLKKGGEACYCKENSFLNSVVNSLLLDRNDVVILDMGAGIEHLSRGTARGVDAMLVVVEPSLNSVGTALQVKKMSEDLGINRVYFIGNKVRTEKEKEFLSSKLPQDLLLGIIPYDDEAVDTAMEDGVAISPQGIIYKTLKEIKKRLEEEVGNRDI</sequence>
<evidence type="ECO:0000256" key="1">
    <source>
        <dbReference type="ARBA" id="ARBA00022741"/>
    </source>
</evidence>
<evidence type="ECO:0000313" key="5">
    <source>
        <dbReference type="Proteomes" id="UP000189933"/>
    </source>
</evidence>
<evidence type="ECO:0000259" key="3">
    <source>
        <dbReference type="Pfam" id="PF01656"/>
    </source>
</evidence>
<gene>
    <name evidence="4" type="ORF">SAMN02745885_01764</name>
</gene>
<dbReference type="Proteomes" id="UP000189933">
    <property type="component" value="Unassembled WGS sequence"/>
</dbReference>
<dbReference type="AlphaFoldDB" id="A0A1T4QR99"/>
<dbReference type="Pfam" id="PF01656">
    <property type="entry name" value="CbiA"/>
    <property type="match status" value="1"/>
</dbReference>
<organism evidence="4 5">
    <name type="scientific">Carboxydocella sporoproducens DSM 16521</name>
    <dbReference type="NCBI Taxonomy" id="1121270"/>
    <lineage>
        <taxon>Bacteria</taxon>
        <taxon>Bacillati</taxon>
        <taxon>Bacillota</taxon>
        <taxon>Clostridia</taxon>
        <taxon>Eubacteriales</taxon>
        <taxon>Clostridiales Family XVI. Incertae Sedis</taxon>
        <taxon>Carboxydocella</taxon>
    </lineage>
</organism>
<dbReference type="InterPro" id="IPR050625">
    <property type="entry name" value="ParA/MinD_ATPase"/>
</dbReference>
<dbReference type="InterPro" id="IPR014433">
    <property type="entry name" value="CooC"/>
</dbReference>
<reference evidence="5" key="1">
    <citation type="submission" date="2017-02" db="EMBL/GenBank/DDBJ databases">
        <authorList>
            <person name="Varghese N."/>
            <person name="Submissions S."/>
        </authorList>
    </citation>
    <scope>NUCLEOTIDE SEQUENCE [LARGE SCALE GENOMIC DNA]</scope>
    <source>
        <strain evidence="5">DSM 16521</strain>
    </source>
</reference>
<dbReference type="PANTHER" id="PTHR43384">
    <property type="entry name" value="SEPTUM SITE-DETERMINING PROTEIN MIND HOMOLOG, CHLOROPLASTIC-RELATED"/>
    <property type="match status" value="1"/>
</dbReference>
<accession>A0A1T4QR99</accession>
<evidence type="ECO:0000313" key="4">
    <source>
        <dbReference type="EMBL" id="SKA06260.1"/>
    </source>
</evidence>
<dbReference type="GO" id="GO:0051782">
    <property type="term" value="P:negative regulation of cell division"/>
    <property type="evidence" value="ECO:0007669"/>
    <property type="project" value="TreeGrafter"/>
</dbReference>
<dbReference type="GO" id="GO:0009898">
    <property type="term" value="C:cytoplasmic side of plasma membrane"/>
    <property type="evidence" value="ECO:0007669"/>
    <property type="project" value="TreeGrafter"/>
</dbReference>
<dbReference type="GO" id="GO:0005829">
    <property type="term" value="C:cytosol"/>
    <property type="evidence" value="ECO:0007669"/>
    <property type="project" value="TreeGrafter"/>
</dbReference>
<feature type="domain" description="CobQ/CobB/MinD/ParA nucleotide binding" evidence="3">
    <location>
        <begin position="4"/>
        <end position="225"/>
    </location>
</feature>
<dbReference type="RefSeq" id="WP_078665806.1">
    <property type="nucleotide sequence ID" value="NZ_FUXM01000021.1"/>
</dbReference>